<proteinExistence type="predicted"/>
<protein>
    <submittedName>
        <fullName evidence="2">Uncharacterized protein</fullName>
    </submittedName>
</protein>
<dbReference type="OrthoDB" id="5599613at2759"/>
<name>A0A9P3PKB4_LYOSH</name>
<feature type="compositionally biased region" description="Basic and acidic residues" evidence="1">
    <location>
        <begin position="237"/>
        <end position="250"/>
    </location>
</feature>
<evidence type="ECO:0000313" key="3">
    <source>
        <dbReference type="Proteomes" id="UP001063166"/>
    </source>
</evidence>
<evidence type="ECO:0000313" key="2">
    <source>
        <dbReference type="EMBL" id="GLB37490.1"/>
    </source>
</evidence>
<reference evidence="2" key="1">
    <citation type="submission" date="2022-07" db="EMBL/GenBank/DDBJ databases">
        <title>The genome of Lyophyllum shimeji provides insight into the initial evolution of ectomycorrhizal fungal genome.</title>
        <authorList>
            <person name="Kobayashi Y."/>
            <person name="Shibata T."/>
            <person name="Hirakawa H."/>
            <person name="Shigenobu S."/>
            <person name="Nishiyama T."/>
            <person name="Yamada A."/>
            <person name="Hasebe M."/>
            <person name="Kawaguchi M."/>
        </authorList>
    </citation>
    <scope>NUCLEOTIDE SEQUENCE</scope>
    <source>
        <strain evidence="2">AT787</strain>
    </source>
</reference>
<feature type="compositionally biased region" description="Basic and acidic residues" evidence="1">
    <location>
        <begin position="315"/>
        <end position="333"/>
    </location>
</feature>
<dbReference type="AlphaFoldDB" id="A0A9P3PKB4"/>
<gene>
    <name evidence="2" type="ORF">LshimejAT787_0405410</name>
</gene>
<feature type="compositionally biased region" description="Polar residues" evidence="1">
    <location>
        <begin position="37"/>
        <end position="52"/>
    </location>
</feature>
<feature type="compositionally biased region" description="Low complexity" evidence="1">
    <location>
        <begin position="282"/>
        <end position="295"/>
    </location>
</feature>
<feature type="compositionally biased region" description="Low complexity" evidence="1">
    <location>
        <begin position="61"/>
        <end position="73"/>
    </location>
</feature>
<feature type="compositionally biased region" description="Low complexity" evidence="1">
    <location>
        <begin position="382"/>
        <end position="391"/>
    </location>
</feature>
<keyword evidence="3" id="KW-1185">Reference proteome</keyword>
<feature type="region of interest" description="Disordered" evidence="1">
    <location>
        <begin position="1"/>
        <end position="295"/>
    </location>
</feature>
<organism evidence="2 3">
    <name type="scientific">Lyophyllum shimeji</name>
    <name type="common">Hon-shimeji</name>
    <name type="synonym">Tricholoma shimeji</name>
    <dbReference type="NCBI Taxonomy" id="47721"/>
    <lineage>
        <taxon>Eukaryota</taxon>
        <taxon>Fungi</taxon>
        <taxon>Dikarya</taxon>
        <taxon>Basidiomycota</taxon>
        <taxon>Agaricomycotina</taxon>
        <taxon>Agaricomycetes</taxon>
        <taxon>Agaricomycetidae</taxon>
        <taxon>Agaricales</taxon>
        <taxon>Tricholomatineae</taxon>
        <taxon>Lyophyllaceae</taxon>
        <taxon>Lyophyllum</taxon>
    </lineage>
</organism>
<feature type="compositionally biased region" description="Polar residues" evidence="1">
    <location>
        <begin position="188"/>
        <end position="199"/>
    </location>
</feature>
<feature type="compositionally biased region" description="Low complexity" evidence="1">
    <location>
        <begin position="102"/>
        <end position="114"/>
    </location>
</feature>
<feature type="compositionally biased region" description="Low complexity" evidence="1">
    <location>
        <begin position="24"/>
        <end position="33"/>
    </location>
</feature>
<accession>A0A9P3PKB4</accession>
<dbReference type="EMBL" id="BRPK01000004">
    <property type="protein sequence ID" value="GLB37490.1"/>
    <property type="molecule type" value="Genomic_DNA"/>
</dbReference>
<comment type="caution">
    <text evidence="2">The sequence shown here is derived from an EMBL/GenBank/DDBJ whole genome shotgun (WGS) entry which is preliminary data.</text>
</comment>
<evidence type="ECO:0000256" key="1">
    <source>
        <dbReference type="SAM" id="MobiDB-lite"/>
    </source>
</evidence>
<sequence length="947" mass="101968">MAKTSKKAPVAPTKPISAFFTRKSAAAPSSSAPKLDQSLSGQGENTKPSKPSASPLEKSASHSSISNISVPSATKSTATISDASSPLTPPNRLYMDAVEIVSPSSSSNSRYLKPPSNPFTKRAGSPGKGSLSLRDGARPSPGRQRRSVFDSDSDVEKSAPAVYLLRSPVRPASVADAPTPAPLRARENLTQPSSQINTNPKKKQRLSSPEPCGELVPTSQSDEFEMAPAHSTQRDPALVKRSVDEWRHNAVSDPASLSDNPFKESPNIPTVTLEGTPPPPNRLSSLSPLPASPMVLDPTTKAAQIIADIKARAYAESLRNRPETPVREFKDELSDSDDDMLPESPIRGRGKGGASAHLPAVAARSSGRCSLRNQRPSPSPSAPKQSASSSQRTRVASTHCPSAVTAKGKGKAYNPLDALLKEKKRDDQRGKGSEALRQAEAALANRDAIMLDVDDDFTNEAAAQKAVLERKRTAMKSSSPMAYDANESDDELNDEERTRLLGEKRGKAIVNLLDTDKAMRAKDVEKVAGTPFWQGAGEMDDLMEVDEVAFPPLDISKPHPLLSALRGAIERKDIAQATLLIGSIASIHLGDHTNVIPYLCELALLPEATTLCTSALQVVTHIWSSSIRQVPGISFACISRVLARLGAQRDVLSAMGWPVPDKLVPISARKRDSVLCRLVMLVTASARSRRLSNDEVPDVLMSLILVANEPSSSHELRDEIMLAIDEVCRSIASGGDISASLESTICTGVLKYVSTVEPVNKAYITGLFGSGSGRTRRIARWIAHGIITDNQIVTPKRYSDLPPLLALAAELTRKRLDDADAVPGKFELHEKTDFVDMAFYVQILGVGITNVVGYVTEERKAPRPPPSLGGVASEPPQPPLGLIRLAIESLHSRISDLRATRLDRSRAKAALKELSLRIYYQRQAALQSARTLHTYFTKTKKANTSSS</sequence>
<feature type="compositionally biased region" description="Basic and acidic residues" evidence="1">
    <location>
        <begin position="419"/>
        <end position="434"/>
    </location>
</feature>
<feature type="region of interest" description="Disordered" evidence="1">
    <location>
        <begin position="315"/>
        <end position="436"/>
    </location>
</feature>
<dbReference type="Proteomes" id="UP001063166">
    <property type="component" value="Unassembled WGS sequence"/>
</dbReference>
<feature type="compositionally biased region" description="Polar residues" evidence="1">
    <location>
        <begin position="74"/>
        <end position="86"/>
    </location>
</feature>